<dbReference type="PANTHER" id="PTHR44591">
    <property type="entry name" value="STRESS RESPONSE REGULATOR PROTEIN 1"/>
    <property type="match status" value="1"/>
</dbReference>
<dbReference type="SUPFAM" id="SSF52172">
    <property type="entry name" value="CheY-like"/>
    <property type="match status" value="1"/>
</dbReference>
<dbReference type="Gene3D" id="3.40.50.2300">
    <property type="match status" value="1"/>
</dbReference>
<accession>A0A916JBZ1</accession>
<dbReference type="EC" id="3.5.1.44" evidence="4"/>
<protein>
    <submittedName>
        <fullName evidence="4">Protein-glutamate methylesterase/protein-glutamine glutaminase</fullName>
        <ecNumber evidence="4">3.5.1.44</ecNumber>
    </submittedName>
</protein>
<evidence type="ECO:0000313" key="5">
    <source>
        <dbReference type="Proteomes" id="UP000680038"/>
    </source>
</evidence>
<dbReference type="InterPro" id="IPR011006">
    <property type="entry name" value="CheY-like_superfamily"/>
</dbReference>
<evidence type="ECO:0000313" key="4">
    <source>
        <dbReference type="EMBL" id="CAG4998940.1"/>
    </source>
</evidence>
<dbReference type="AlphaFoldDB" id="A0A916JBZ1"/>
<dbReference type="GO" id="GO:0000160">
    <property type="term" value="P:phosphorelay signal transduction system"/>
    <property type="evidence" value="ECO:0007669"/>
    <property type="project" value="InterPro"/>
</dbReference>
<evidence type="ECO:0000259" key="3">
    <source>
        <dbReference type="PROSITE" id="PS50110"/>
    </source>
</evidence>
<dbReference type="SUPFAM" id="SSF81606">
    <property type="entry name" value="PP2C-like"/>
    <property type="match status" value="1"/>
</dbReference>
<dbReference type="SMART" id="SM00331">
    <property type="entry name" value="PP2C_SIG"/>
    <property type="match status" value="1"/>
</dbReference>
<dbReference type="Pfam" id="PF07228">
    <property type="entry name" value="SpoIIE"/>
    <property type="match status" value="1"/>
</dbReference>
<keyword evidence="1 2" id="KW-0597">Phosphoprotein</keyword>
<reference evidence="4" key="1">
    <citation type="submission" date="2021-04" db="EMBL/GenBank/DDBJ databases">
        <authorList>
            <person name="Rodrigo-Torres L."/>
            <person name="Arahal R. D."/>
            <person name="Lucena T."/>
        </authorList>
    </citation>
    <scope>NUCLEOTIDE SEQUENCE</scope>
    <source>
        <strain evidence="4">CECT 9275</strain>
    </source>
</reference>
<evidence type="ECO:0000256" key="2">
    <source>
        <dbReference type="PROSITE-ProRule" id="PRU00169"/>
    </source>
</evidence>
<dbReference type="Gene3D" id="3.60.40.10">
    <property type="entry name" value="PPM-type phosphatase domain"/>
    <property type="match status" value="1"/>
</dbReference>
<dbReference type="CDD" id="cd00156">
    <property type="entry name" value="REC"/>
    <property type="match status" value="1"/>
</dbReference>
<dbReference type="InterPro" id="IPR036457">
    <property type="entry name" value="PPM-type-like_dom_sf"/>
</dbReference>
<proteinExistence type="predicted"/>
<feature type="domain" description="Response regulatory" evidence="3">
    <location>
        <begin position="13"/>
        <end position="129"/>
    </location>
</feature>
<dbReference type="PANTHER" id="PTHR44591:SF3">
    <property type="entry name" value="RESPONSE REGULATORY DOMAIN-CONTAINING PROTEIN"/>
    <property type="match status" value="1"/>
</dbReference>
<organism evidence="4 5">
    <name type="scientific">Dyadobacter helix</name>
    <dbReference type="NCBI Taxonomy" id="2822344"/>
    <lineage>
        <taxon>Bacteria</taxon>
        <taxon>Pseudomonadati</taxon>
        <taxon>Bacteroidota</taxon>
        <taxon>Cytophagia</taxon>
        <taxon>Cytophagales</taxon>
        <taxon>Spirosomataceae</taxon>
        <taxon>Dyadobacter</taxon>
    </lineage>
</organism>
<comment type="caution">
    <text evidence="4">The sequence shown here is derived from an EMBL/GenBank/DDBJ whole genome shotgun (WGS) entry which is preliminary data.</text>
</comment>
<name>A0A916JBZ1_9BACT</name>
<dbReference type="Proteomes" id="UP000680038">
    <property type="component" value="Unassembled WGS sequence"/>
</dbReference>
<keyword evidence="4" id="KW-0378">Hydrolase</keyword>
<dbReference type="SMART" id="SM00448">
    <property type="entry name" value="REC"/>
    <property type="match status" value="1"/>
</dbReference>
<dbReference type="Pfam" id="PF00072">
    <property type="entry name" value="Response_reg"/>
    <property type="match status" value="1"/>
</dbReference>
<feature type="modified residue" description="4-aspartylphosphate" evidence="2">
    <location>
        <position position="62"/>
    </location>
</feature>
<dbReference type="RefSeq" id="WP_215238785.1">
    <property type="nucleotide sequence ID" value="NZ_CAJRAF010000002.1"/>
</dbReference>
<dbReference type="InterPro" id="IPR001789">
    <property type="entry name" value="Sig_transdc_resp-reg_receiver"/>
</dbReference>
<dbReference type="InterPro" id="IPR050595">
    <property type="entry name" value="Bact_response_regulator"/>
</dbReference>
<sequence length="385" mass="43400">MIPFTDSPQKVKKILFVEDNLFFRKVVSASLAKASYDVFTAASASEALRILKEDEPDLILSDYDMPEMNGFGFRQEVLRHSNLKDIPFVFLTSFTDSTLVLEGLNMNAIDFINKETPIPVIVSKLSNIIRSLETEHLRSVKELRIAAEAINVKSVPALSPQLNGFRIFFWHKGFRGYPGGDFIDFVKVNDRYCFALLGDIMGKKWKAWFFTFGFLSYIRAAIRFCVLDDDFSLSNIVHKINKLICLDESLQNILSSLSLLLIDCEKNTIKYTGAGDLPLVNYKEEGGTTSTVISQGLLLGLLEDGFYDEQTVTMQSGDKLAIFTDGMIDIPSNGTKKSDYPFFVSKIRPFLSEKESFNLIRSNILAQINDGNQMDDASIIFIEKL</sequence>
<keyword evidence="5" id="KW-1185">Reference proteome</keyword>
<dbReference type="GO" id="GO:0050568">
    <property type="term" value="F:protein-glutamine glutaminase activity"/>
    <property type="evidence" value="ECO:0007669"/>
    <property type="project" value="UniProtKB-EC"/>
</dbReference>
<dbReference type="EMBL" id="CAJRAF010000002">
    <property type="protein sequence ID" value="CAG4998940.1"/>
    <property type="molecule type" value="Genomic_DNA"/>
</dbReference>
<evidence type="ECO:0000256" key="1">
    <source>
        <dbReference type="ARBA" id="ARBA00022553"/>
    </source>
</evidence>
<dbReference type="PROSITE" id="PS50110">
    <property type="entry name" value="RESPONSE_REGULATORY"/>
    <property type="match status" value="1"/>
</dbReference>
<dbReference type="InterPro" id="IPR001932">
    <property type="entry name" value="PPM-type_phosphatase-like_dom"/>
</dbReference>
<gene>
    <name evidence="4" type="primary">cheB_1</name>
    <name evidence="4" type="ORF">DYBT9275_02113</name>
</gene>